<evidence type="ECO:0000313" key="3">
    <source>
        <dbReference type="Proteomes" id="UP000789759"/>
    </source>
</evidence>
<feature type="non-terminal residue" evidence="2">
    <location>
        <position position="102"/>
    </location>
</feature>
<reference evidence="2" key="1">
    <citation type="submission" date="2021-06" db="EMBL/GenBank/DDBJ databases">
        <authorList>
            <person name="Kallberg Y."/>
            <person name="Tangrot J."/>
            <person name="Rosling A."/>
        </authorList>
    </citation>
    <scope>NUCLEOTIDE SEQUENCE</scope>
    <source>
        <strain evidence="2">FL966</strain>
    </source>
</reference>
<protein>
    <submittedName>
        <fullName evidence="2">5014_t:CDS:1</fullName>
    </submittedName>
</protein>
<dbReference type="Proteomes" id="UP000789759">
    <property type="component" value="Unassembled WGS sequence"/>
</dbReference>
<comment type="caution">
    <text evidence="2">The sequence shown here is derived from an EMBL/GenBank/DDBJ whole genome shotgun (WGS) entry which is preliminary data.</text>
</comment>
<gene>
    <name evidence="2" type="ORF">CPELLU_LOCUS19391</name>
</gene>
<evidence type="ECO:0000256" key="1">
    <source>
        <dbReference type="SAM" id="MobiDB-lite"/>
    </source>
</evidence>
<dbReference type="EMBL" id="CAJVQA010046083">
    <property type="protein sequence ID" value="CAG8817950.1"/>
    <property type="molecule type" value="Genomic_DNA"/>
</dbReference>
<feature type="region of interest" description="Disordered" evidence="1">
    <location>
        <begin position="1"/>
        <end position="37"/>
    </location>
</feature>
<sequence length="102" mass="11583">PGDRYENEACLERAEDGNTTGQFDPVGENSGEKEDDLNQVEFVLPQGLMLDAASSKVVKRSMKKGEERKKGPEKQKERKSSEVEQKPTYREESNCANKYQQK</sequence>
<proteinExistence type="predicted"/>
<dbReference type="AlphaFoldDB" id="A0A9N9K9J2"/>
<keyword evidence="3" id="KW-1185">Reference proteome</keyword>
<accession>A0A9N9K9J2</accession>
<feature type="region of interest" description="Disordered" evidence="1">
    <location>
        <begin position="53"/>
        <end position="102"/>
    </location>
</feature>
<organism evidence="2 3">
    <name type="scientific">Cetraspora pellucida</name>
    <dbReference type="NCBI Taxonomy" id="1433469"/>
    <lineage>
        <taxon>Eukaryota</taxon>
        <taxon>Fungi</taxon>
        <taxon>Fungi incertae sedis</taxon>
        <taxon>Mucoromycota</taxon>
        <taxon>Glomeromycotina</taxon>
        <taxon>Glomeromycetes</taxon>
        <taxon>Diversisporales</taxon>
        <taxon>Gigasporaceae</taxon>
        <taxon>Cetraspora</taxon>
    </lineage>
</organism>
<feature type="compositionally biased region" description="Basic and acidic residues" evidence="1">
    <location>
        <begin position="63"/>
        <end position="93"/>
    </location>
</feature>
<name>A0A9N9K9J2_9GLOM</name>
<feature type="compositionally biased region" description="Basic and acidic residues" evidence="1">
    <location>
        <begin position="1"/>
        <end position="16"/>
    </location>
</feature>
<evidence type="ECO:0000313" key="2">
    <source>
        <dbReference type="EMBL" id="CAG8817950.1"/>
    </source>
</evidence>